<dbReference type="PANTHER" id="PTHR13693">
    <property type="entry name" value="CLASS II AMINOTRANSFERASE/8-AMINO-7-OXONONANOATE SYNTHASE"/>
    <property type="match status" value="1"/>
</dbReference>
<comment type="caution">
    <text evidence="4">The sequence shown here is derived from an EMBL/GenBank/DDBJ whole genome shotgun (WGS) entry which is preliminary data.</text>
</comment>
<dbReference type="AlphaFoldDB" id="A0A495J0E8"/>
<proteinExistence type="predicted"/>
<dbReference type="GO" id="GO:0016740">
    <property type="term" value="F:transferase activity"/>
    <property type="evidence" value="ECO:0007669"/>
    <property type="project" value="UniProtKB-KW"/>
</dbReference>
<dbReference type="InterPro" id="IPR015424">
    <property type="entry name" value="PyrdxlP-dep_Trfase"/>
</dbReference>
<dbReference type="EMBL" id="RBKU01000001">
    <property type="protein sequence ID" value="RKR82101.1"/>
    <property type="molecule type" value="Genomic_DNA"/>
</dbReference>
<comment type="cofactor">
    <cofactor evidence="1">
        <name>pyridoxal 5'-phosphate</name>
        <dbReference type="ChEBI" id="CHEBI:597326"/>
    </cofactor>
</comment>
<dbReference type="RefSeq" id="WP_121197728.1">
    <property type="nucleotide sequence ID" value="NZ_RBKU01000001.1"/>
</dbReference>
<reference evidence="4 5" key="1">
    <citation type="submission" date="2018-10" db="EMBL/GenBank/DDBJ databases">
        <title>Genomic Encyclopedia of Archaeal and Bacterial Type Strains, Phase II (KMG-II): from individual species to whole genera.</title>
        <authorList>
            <person name="Goeker M."/>
        </authorList>
    </citation>
    <scope>NUCLEOTIDE SEQUENCE [LARGE SCALE GENOMIC DNA]</scope>
    <source>
        <strain evidence="4 5">DSM 18602</strain>
    </source>
</reference>
<sequence length="426" mass="47650">MNNINYAQASFKDFENMAGLDPFGWAEEFGHYIEDWASRGHWNYRQESLNGCRPEIEMELPGNPHRNFVALVFNDYLGFSQHPKVIEAAIEGIRRYGAGAAASPAIGGHISYHRQIEDKIAAFFKREAAILYTTGYTANSATMQALLKKEDLAILDMGVHASMYEGCQLTNQKVFPHNNMEKLERILKETTGQYRTRMVIVDGVYSQPADICKLDDVVRLAHAHGAYVAMDDAHGIGVIGETGRGVIELYDLYQEVDIITGTFSKTFGHLGGYVVAKPGLVNYLKFQARQHIFSVTATPASACILKSIDLIDEEPWWKDKLWENINYLKSGLKALGLDTGNTQSAIVPVMTGDPALNAEAVRLLLHAGVYANQIGYPAVPRKNARVRMSIMATHTREHMDRVLNAFEWVDQQLHISKKHGHQKENA</sequence>
<dbReference type="Gene3D" id="3.90.1150.10">
    <property type="entry name" value="Aspartate Aminotransferase, domain 1"/>
    <property type="match status" value="1"/>
</dbReference>
<accession>A0A495J0E8</accession>
<dbReference type="SUPFAM" id="SSF53383">
    <property type="entry name" value="PLP-dependent transferases"/>
    <property type="match status" value="1"/>
</dbReference>
<dbReference type="GO" id="GO:0030170">
    <property type="term" value="F:pyridoxal phosphate binding"/>
    <property type="evidence" value="ECO:0007669"/>
    <property type="project" value="InterPro"/>
</dbReference>
<evidence type="ECO:0000256" key="2">
    <source>
        <dbReference type="ARBA" id="ARBA00022679"/>
    </source>
</evidence>
<evidence type="ECO:0000313" key="4">
    <source>
        <dbReference type="EMBL" id="RKR82101.1"/>
    </source>
</evidence>
<dbReference type="Proteomes" id="UP000268007">
    <property type="component" value="Unassembled WGS sequence"/>
</dbReference>
<dbReference type="InterPro" id="IPR015421">
    <property type="entry name" value="PyrdxlP-dep_Trfase_major"/>
</dbReference>
<evidence type="ECO:0000256" key="1">
    <source>
        <dbReference type="ARBA" id="ARBA00001933"/>
    </source>
</evidence>
<dbReference type="PANTHER" id="PTHR13693:SF3">
    <property type="entry name" value="LD36009P"/>
    <property type="match status" value="1"/>
</dbReference>
<evidence type="ECO:0000313" key="5">
    <source>
        <dbReference type="Proteomes" id="UP000268007"/>
    </source>
</evidence>
<dbReference type="Pfam" id="PF00155">
    <property type="entry name" value="Aminotran_1_2"/>
    <property type="match status" value="1"/>
</dbReference>
<organism evidence="4 5">
    <name type="scientific">Mucilaginibacter gracilis</name>
    <dbReference type="NCBI Taxonomy" id="423350"/>
    <lineage>
        <taxon>Bacteria</taxon>
        <taxon>Pseudomonadati</taxon>
        <taxon>Bacteroidota</taxon>
        <taxon>Sphingobacteriia</taxon>
        <taxon>Sphingobacteriales</taxon>
        <taxon>Sphingobacteriaceae</taxon>
        <taxon>Mucilaginibacter</taxon>
    </lineage>
</organism>
<protein>
    <submittedName>
        <fullName evidence="4">Glycine C-acetyltransferase</fullName>
    </submittedName>
</protein>
<dbReference type="Gene3D" id="3.40.640.10">
    <property type="entry name" value="Type I PLP-dependent aspartate aminotransferase-like (Major domain)"/>
    <property type="match status" value="1"/>
</dbReference>
<dbReference type="InterPro" id="IPR050087">
    <property type="entry name" value="AON_synthase_class-II"/>
</dbReference>
<feature type="domain" description="Aminotransferase class I/classII large" evidence="3">
    <location>
        <begin position="69"/>
        <end position="406"/>
    </location>
</feature>
<dbReference type="InterPro" id="IPR004839">
    <property type="entry name" value="Aminotransferase_I/II_large"/>
</dbReference>
<name>A0A495J0E8_9SPHI</name>
<gene>
    <name evidence="4" type="ORF">BDD43_2268</name>
</gene>
<keyword evidence="5" id="KW-1185">Reference proteome</keyword>
<dbReference type="OrthoDB" id="9807157at2"/>
<dbReference type="CDD" id="cd06454">
    <property type="entry name" value="KBL_like"/>
    <property type="match status" value="1"/>
</dbReference>
<evidence type="ECO:0000259" key="3">
    <source>
        <dbReference type="Pfam" id="PF00155"/>
    </source>
</evidence>
<keyword evidence="2 4" id="KW-0808">Transferase</keyword>
<dbReference type="InterPro" id="IPR015422">
    <property type="entry name" value="PyrdxlP-dep_Trfase_small"/>
</dbReference>